<dbReference type="Proteomes" id="UP000219922">
    <property type="component" value="Unassembled WGS sequence"/>
</dbReference>
<comment type="caution">
    <text evidence="3">The sequence shown here is derived from an EMBL/GenBank/DDBJ whole genome shotgun (WGS) entry which is preliminary data.</text>
</comment>
<name>A0A9X6XUZ4_BACCE</name>
<organism evidence="3 4">
    <name type="scientific">Bacillus cereus</name>
    <dbReference type="NCBI Taxonomy" id="1396"/>
    <lineage>
        <taxon>Bacteria</taxon>
        <taxon>Bacillati</taxon>
        <taxon>Bacillota</taxon>
        <taxon>Bacilli</taxon>
        <taxon>Bacillales</taxon>
        <taxon>Bacillaceae</taxon>
        <taxon>Bacillus</taxon>
        <taxon>Bacillus cereus group</taxon>
    </lineage>
</organism>
<protein>
    <submittedName>
        <fullName evidence="3">Uncharacterized protein</fullName>
    </submittedName>
</protein>
<sequence>MSDENTKDGITKEETIDNTKAISENETPETTSNEIHNETEEKTNDKEKKEAEIIEEKPEKERKKLNLKSFSWLGIIFLAFVAFAFVYTYTINKGNVAQNTLIIQNEISDTNNLLELYTVTNDDRYIILAYGKIKGMDELLRQTLLNRESIDFFTVSDSYYQFLWYLGEKSSYFEDVIKGRKELTKYEIKEMKLILKTIEEEVLPTTSIDDFMQETDIIIENLYMQY</sequence>
<evidence type="ECO:0000256" key="1">
    <source>
        <dbReference type="SAM" id="MobiDB-lite"/>
    </source>
</evidence>
<feature type="compositionally biased region" description="Basic and acidic residues" evidence="1">
    <location>
        <begin position="1"/>
        <end position="17"/>
    </location>
</feature>
<dbReference type="RefSeq" id="WP_098007147.1">
    <property type="nucleotide sequence ID" value="NZ_NUJB01000036.1"/>
</dbReference>
<proteinExistence type="predicted"/>
<feature type="compositionally biased region" description="Low complexity" evidence="1">
    <location>
        <begin position="24"/>
        <end position="34"/>
    </location>
</feature>
<dbReference type="AlphaFoldDB" id="A0A9X6XUZ4"/>
<keyword evidence="2" id="KW-0472">Membrane</keyword>
<feature type="transmembrane region" description="Helical" evidence="2">
    <location>
        <begin position="70"/>
        <end position="89"/>
    </location>
</feature>
<evidence type="ECO:0000256" key="2">
    <source>
        <dbReference type="SAM" id="Phobius"/>
    </source>
</evidence>
<evidence type="ECO:0000313" key="3">
    <source>
        <dbReference type="EMBL" id="PDZ94280.1"/>
    </source>
</evidence>
<feature type="region of interest" description="Disordered" evidence="1">
    <location>
        <begin position="1"/>
        <end position="51"/>
    </location>
</feature>
<gene>
    <name evidence="3" type="ORF">CON36_34665</name>
</gene>
<keyword evidence="2" id="KW-0812">Transmembrane</keyword>
<keyword evidence="2" id="KW-1133">Transmembrane helix</keyword>
<accession>A0A9X6XUZ4</accession>
<reference evidence="3 4" key="1">
    <citation type="submission" date="2017-09" db="EMBL/GenBank/DDBJ databases">
        <title>Large-scale bioinformatics analysis of Bacillus genomes uncovers conserved roles of natural products in bacterial physiology.</title>
        <authorList>
            <consortium name="Agbiome Team Llc"/>
            <person name="Bleich R.M."/>
            <person name="Grubbs K.J."/>
            <person name="Santa Maria K.C."/>
            <person name="Allen S.E."/>
            <person name="Farag S."/>
            <person name="Shank E.A."/>
            <person name="Bowers A."/>
        </authorList>
    </citation>
    <scope>NUCLEOTIDE SEQUENCE [LARGE SCALE GENOMIC DNA]</scope>
    <source>
        <strain evidence="3 4">AFS092789</strain>
    </source>
</reference>
<feature type="compositionally biased region" description="Basic and acidic residues" evidence="1">
    <location>
        <begin position="35"/>
        <end position="51"/>
    </location>
</feature>
<evidence type="ECO:0000313" key="4">
    <source>
        <dbReference type="Proteomes" id="UP000219922"/>
    </source>
</evidence>
<dbReference type="EMBL" id="NVMX01000222">
    <property type="protein sequence ID" value="PDZ94280.1"/>
    <property type="molecule type" value="Genomic_DNA"/>
</dbReference>